<evidence type="ECO:0000313" key="2">
    <source>
        <dbReference type="Proteomes" id="UP000069940"/>
    </source>
</evidence>
<name>A0ABM1XTQ4_AEDAL</name>
<sequence>MIDCNNAPTPLDVNQRLTKVMCPANEEEKEKMKDVPFRKLVGGLQFIAQCSRPDISHAVSLVSSYCSNPGSAHWTAAKRILRYLRGTKHEKLTYTRAGDTRLYGYSDADWGNDPDTRRSVSGYVFLQNGGAASWNSKRQSTVALSTTEAEYMALSTATQEAMWWKGFLFDLHGTNDALVIHCDNKSAINLAEREVGYSARSKHIDIRHHYVREQVVAKTIKLEYVASDLQAADILTKPLAGPKHIEDKTKLGVYEFRLKGGC</sequence>
<evidence type="ECO:0000313" key="1">
    <source>
        <dbReference type="EnsemblMetazoa" id="AALFPA23_002767.P2770"/>
    </source>
</evidence>
<organism evidence="1 2">
    <name type="scientific">Aedes albopictus</name>
    <name type="common">Asian tiger mosquito</name>
    <name type="synonym">Stegomyia albopicta</name>
    <dbReference type="NCBI Taxonomy" id="7160"/>
    <lineage>
        <taxon>Eukaryota</taxon>
        <taxon>Metazoa</taxon>
        <taxon>Ecdysozoa</taxon>
        <taxon>Arthropoda</taxon>
        <taxon>Hexapoda</taxon>
        <taxon>Insecta</taxon>
        <taxon>Pterygota</taxon>
        <taxon>Neoptera</taxon>
        <taxon>Endopterygota</taxon>
        <taxon>Diptera</taxon>
        <taxon>Nematocera</taxon>
        <taxon>Culicoidea</taxon>
        <taxon>Culicidae</taxon>
        <taxon>Culicinae</taxon>
        <taxon>Aedini</taxon>
        <taxon>Aedes</taxon>
        <taxon>Stegomyia</taxon>
    </lineage>
</organism>
<dbReference type="GeneID" id="134288240"/>
<dbReference type="PANTHER" id="PTHR11439">
    <property type="entry name" value="GAG-POL-RELATED RETROTRANSPOSON"/>
    <property type="match status" value="1"/>
</dbReference>
<dbReference type="PANTHER" id="PTHR11439:SF483">
    <property type="entry name" value="PEPTIDE SYNTHASE GLIP-LIKE, PUTATIVE (AFU_ORTHOLOGUE AFUA_3G12920)-RELATED"/>
    <property type="match status" value="1"/>
</dbReference>
<dbReference type="RefSeq" id="XP_062708393.1">
    <property type="nucleotide sequence ID" value="XM_062852409.1"/>
</dbReference>
<evidence type="ECO:0008006" key="3">
    <source>
        <dbReference type="Google" id="ProtNLM"/>
    </source>
</evidence>
<reference evidence="1" key="2">
    <citation type="submission" date="2025-05" db="UniProtKB">
        <authorList>
            <consortium name="EnsemblMetazoa"/>
        </authorList>
    </citation>
    <scope>IDENTIFICATION</scope>
    <source>
        <strain evidence="1">Foshan</strain>
    </source>
</reference>
<dbReference type="Proteomes" id="UP000069940">
    <property type="component" value="Unassembled WGS sequence"/>
</dbReference>
<dbReference type="EnsemblMetazoa" id="AALFPA23_002767.R2770">
    <property type="protein sequence ID" value="AALFPA23_002767.P2770"/>
    <property type="gene ID" value="AALFPA23_002767"/>
</dbReference>
<proteinExistence type="predicted"/>
<protein>
    <recommendedName>
        <fullName evidence="3">Reverse transcriptase Ty1/copia-type domain-containing protein</fullName>
    </recommendedName>
</protein>
<keyword evidence="2" id="KW-1185">Reference proteome</keyword>
<accession>A0ABM1XTQ4</accession>
<dbReference type="CDD" id="cd09272">
    <property type="entry name" value="RNase_HI_RT_Ty1"/>
    <property type="match status" value="1"/>
</dbReference>
<reference evidence="2" key="1">
    <citation type="journal article" date="2015" name="Proc. Natl. Acad. Sci. U.S.A.">
        <title>Genome sequence of the Asian Tiger mosquito, Aedes albopictus, reveals insights into its biology, genetics, and evolution.</title>
        <authorList>
            <person name="Chen X.G."/>
            <person name="Jiang X."/>
            <person name="Gu J."/>
            <person name="Xu M."/>
            <person name="Wu Y."/>
            <person name="Deng Y."/>
            <person name="Zhang C."/>
            <person name="Bonizzoni M."/>
            <person name="Dermauw W."/>
            <person name="Vontas J."/>
            <person name="Armbruster P."/>
            <person name="Huang X."/>
            <person name="Yang Y."/>
            <person name="Zhang H."/>
            <person name="He W."/>
            <person name="Peng H."/>
            <person name="Liu Y."/>
            <person name="Wu K."/>
            <person name="Chen J."/>
            <person name="Lirakis M."/>
            <person name="Topalis P."/>
            <person name="Van Leeuwen T."/>
            <person name="Hall A.B."/>
            <person name="Jiang X."/>
            <person name="Thorpe C."/>
            <person name="Mueller R.L."/>
            <person name="Sun C."/>
            <person name="Waterhouse R.M."/>
            <person name="Yan G."/>
            <person name="Tu Z.J."/>
            <person name="Fang X."/>
            <person name="James A.A."/>
        </authorList>
    </citation>
    <scope>NUCLEOTIDE SEQUENCE [LARGE SCALE GENOMIC DNA]</scope>
    <source>
        <strain evidence="2">Foshan</strain>
    </source>
</reference>